<evidence type="ECO:0000313" key="2">
    <source>
        <dbReference type="EMBL" id="CAD1572365.1"/>
    </source>
</evidence>
<feature type="region of interest" description="Disordered" evidence="1">
    <location>
        <begin position="121"/>
        <end position="168"/>
    </location>
</feature>
<protein>
    <submittedName>
        <fullName evidence="2">Uncharacterized protein</fullName>
    </submittedName>
</protein>
<feature type="compositionally biased region" description="Basic and acidic residues" evidence="1">
    <location>
        <begin position="144"/>
        <end position="163"/>
    </location>
</feature>
<gene>
    <name evidence="2" type="ORF">BBRV_LOCUS99296</name>
</gene>
<reference evidence="2" key="1">
    <citation type="submission" date="2020-07" db="EMBL/GenBank/DDBJ databases">
        <authorList>
            <person name="Ferguson B K."/>
        </authorList>
    </citation>
    <scope>NUCLEOTIDE SEQUENCE</scope>
    <source>
        <strain evidence="2">L06</strain>
    </source>
</reference>
<organism evidence="2">
    <name type="scientific">Bracon brevicornis</name>
    <dbReference type="NCBI Taxonomy" id="1563983"/>
    <lineage>
        <taxon>Eukaryota</taxon>
        <taxon>Metazoa</taxon>
        <taxon>Ecdysozoa</taxon>
        <taxon>Arthropoda</taxon>
        <taxon>Hexapoda</taxon>
        <taxon>Insecta</taxon>
        <taxon>Pterygota</taxon>
        <taxon>Neoptera</taxon>
        <taxon>Endopterygota</taxon>
        <taxon>Hymenoptera</taxon>
        <taxon>Apocrita</taxon>
        <taxon>Ichneumonoidea</taxon>
        <taxon>Braconidae</taxon>
        <taxon>Braconinae</taxon>
        <taxon>Bracon</taxon>
    </lineage>
</organism>
<accession>A0A6V7L7C2</accession>
<evidence type="ECO:0000256" key="1">
    <source>
        <dbReference type="SAM" id="MobiDB-lite"/>
    </source>
</evidence>
<dbReference type="AlphaFoldDB" id="A0A6V7L7C2"/>
<name>A0A6V7L7C2_9HYME</name>
<proteinExistence type="predicted"/>
<dbReference type="EMBL" id="CADCXW020000339">
    <property type="protein sequence ID" value="CAD1572365.1"/>
    <property type="molecule type" value="Genomic_DNA"/>
</dbReference>
<sequence length="313" mass="32251">MFVSSPDSGRESGASGHLDAVGAPVGAGVVGAAGGVDGADVAAAGVVGAAGGVDGADVAAAGVVGAAGGVVGGGAAIGPAAAAAPAGVLGAGVAGVSGLRIETGGIYDVGFVGPHADIFDSSCDSSDSDSDSDRPMNQNRKRARPIDARGEPVSKRRRMDFPRPHTTPRKSLIWNQIKSVWSSLSAAESNPDLRGWNVMDRMFVTTMEHAARKNIMSGNMEKATCEAIYSFVIAYRRMAGTNPPESLAALLRYLALKAMSNLTDEQHQARILTSFKDFVASIVVEDIPDPVMEWSPLSSPAPSLSEVFTRLRD</sequence>